<evidence type="ECO:0000256" key="1">
    <source>
        <dbReference type="SAM" id="MobiDB-lite"/>
    </source>
</evidence>
<sequence length="471" mass="51302">MSFISKKISFSTPLEDVTSPTENTGNQGREGGRQDTRGATRSGYPYFNPVQAISYPSPYNPNDSTFWRDAGVNKYTALHSHPVHPIRIPRGYTQNVGAGVELYSPQETRASHEPPLMPRQQYIERLPAPGAGTHTPTTTLVRAGELTITLSEPVSPPRASISRNNSMPEATEDGKASGRHPPRSFSLQPLRGHPAENNSHGPPTTFDEIFPPVSHDGDRTSNTSAPTAFSIRGMLQKTRGAEKSRRGPTDKSKLRSSGSGAGKTVFKGRKSRKNAGNPMTSLGAISTPTAVPTPSLLQQLGRKYIELSPNQDTPAYLQQTVSTPMEPATPDSPSRHAQPAAFATRSKNAMTGHHETMTMPRLVLSRSTELRRPESNATSDAGVQTGPSANGLVGTCAQFDALSGAVCRKVREAETSVQRDQYLKKALEVQKLLVDYQRLGEIVEDTSKFLNQKMMERESIEAKLRAMMEES</sequence>
<reference evidence="2 3" key="1">
    <citation type="submission" date="2018-07" db="EMBL/GenBank/DDBJ databases">
        <title>Section-level genome sequencing of Aspergillus section Nigri to investigate inter- and intra-species variation.</title>
        <authorList>
            <consortium name="DOE Joint Genome Institute"/>
            <person name="Vesth T.C."/>
            <person name="Nybo J.L."/>
            <person name="Theobald S."/>
            <person name="Frisvad J.C."/>
            <person name="Larsen T.O."/>
            <person name="Nielsen K.F."/>
            <person name="Hoof J.B."/>
            <person name="Brandl J."/>
            <person name="Salamov A."/>
            <person name="Riley R."/>
            <person name="Gladden J.M."/>
            <person name="Phatale P."/>
            <person name="Nielsen M.T."/>
            <person name="Lyhne E.K."/>
            <person name="Kogle M.E."/>
            <person name="Strasser K."/>
            <person name="McDonnell E."/>
            <person name="Barry K."/>
            <person name="Clum A."/>
            <person name="Chen C."/>
            <person name="Nolan M."/>
            <person name="Sandor L."/>
            <person name="Kuo A."/>
            <person name="Lipzen A."/>
            <person name="Hainaut M."/>
            <person name="Drula E."/>
            <person name="Tsang A."/>
            <person name="Magnuson J.K."/>
            <person name="Henrissat B."/>
            <person name="Wiebenga A."/>
            <person name="Simmons B.A."/>
            <person name="Makela M.R."/>
            <person name="De vries R.P."/>
            <person name="Grigoriev I.V."/>
            <person name="Mortensen U.H."/>
            <person name="Baker S.E."/>
            <person name="Andersen M.R."/>
        </authorList>
    </citation>
    <scope>NUCLEOTIDE SEQUENCE [LARGE SCALE GENOMIC DNA]</scope>
    <source>
        <strain evidence="2 3">ATCC 13496</strain>
    </source>
</reference>
<name>A0A370C012_ASPNG</name>
<feature type="region of interest" description="Disordered" evidence="1">
    <location>
        <begin position="323"/>
        <end position="342"/>
    </location>
</feature>
<feature type="region of interest" description="Disordered" evidence="1">
    <location>
        <begin position="148"/>
        <end position="291"/>
    </location>
</feature>
<evidence type="ECO:0000313" key="2">
    <source>
        <dbReference type="EMBL" id="RDH18701.1"/>
    </source>
</evidence>
<feature type="compositionally biased region" description="Polar residues" evidence="1">
    <location>
        <begin position="375"/>
        <end position="388"/>
    </location>
</feature>
<accession>A0A370C012</accession>
<organism evidence="2 3">
    <name type="scientific">Aspergillus niger ATCC 13496</name>
    <dbReference type="NCBI Taxonomy" id="1353008"/>
    <lineage>
        <taxon>Eukaryota</taxon>
        <taxon>Fungi</taxon>
        <taxon>Dikarya</taxon>
        <taxon>Ascomycota</taxon>
        <taxon>Pezizomycotina</taxon>
        <taxon>Eurotiomycetes</taxon>
        <taxon>Eurotiomycetidae</taxon>
        <taxon>Eurotiales</taxon>
        <taxon>Aspergillaceae</taxon>
        <taxon>Aspergillus</taxon>
        <taxon>Aspergillus subgen. Circumdati</taxon>
    </lineage>
</organism>
<proteinExistence type="predicted"/>
<feature type="region of interest" description="Disordered" evidence="1">
    <location>
        <begin position="1"/>
        <end position="43"/>
    </location>
</feature>
<dbReference type="Proteomes" id="UP000253845">
    <property type="component" value="Unassembled WGS sequence"/>
</dbReference>
<dbReference type="EMBL" id="KZ851922">
    <property type="protein sequence ID" value="RDH18701.1"/>
    <property type="molecule type" value="Genomic_DNA"/>
</dbReference>
<dbReference type="AlphaFoldDB" id="A0A370C012"/>
<gene>
    <name evidence="2" type="ORF">M747DRAFT_307037</name>
</gene>
<protein>
    <submittedName>
        <fullName evidence="2">Uncharacterized protein</fullName>
    </submittedName>
</protein>
<feature type="compositionally biased region" description="Polar residues" evidence="1">
    <location>
        <begin position="8"/>
        <end position="27"/>
    </location>
</feature>
<evidence type="ECO:0000313" key="3">
    <source>
        <dbReference type="Proteomes" id="UP000253845"/>
    </source>
</evidence>
<feature type="compositionally biased region" description="Polar residues" evidence="1">
    <location>
        <begin position="277"/>
        <end position="291"/>
    </location>
</feature>
<feature type="region of interest" description="Disordered" evidence="1">
    <location>
        <begin position="367"/>
        <end position="388"/>
    </location>
</feature>
<dbReference type="VEuPathDB" id="FungiDB:M747DRAFT_307037"/>
<feature type="compositionally biased region" description="Basic and acidic residues" evidence="1">
    <location>
        <begin position="239"/>
        <end position="253"/>
    </location>
</feature>